<keyword evidence="1" id="KW-0472">Membrane</keyword>
<keyword evidence="1" id="KW-0812">Transmembrane</keyword>
<dbReference type="HOGENOM" id="CLU_140339_3_0_9"/>
<evidence type="ECO:0008006" key="4">
    <source>
        <dbReference type="Google" id="ProtNLM"/>
    </source>
</evidence>
<feature type="transmembrane region" description="Helical" evidence="1">
    <location>
        <begin position="54"/>
        <end position="76"/>
    </location>
</feature>
<protein>
    <recommendedName>
        <fullName evidence="4">DUF1634 domain-containing protein</fullName>
    </recommendedName>
</protein>
<reference evidence="2 3" key="1">
    <citation type="submission" date="2010-05" db="EMBL/GenBank/DDBJ databases">
        <title>Complete sequence of Thermincola sp. JR.</title>
        <authorList>
            <consortium name="US DOE Joint Genome Institute"/>
            <person name="Lucas S."/>
            <person name="Copeland A."/>
            <person name="Lapidus A."/>
            <person name="Cheng J.-F."/>
            <person name="Bruce D."/>
            <person name="Goodwin L."/>
            <person name="Pitluck S."/>
            <person name="Chertkov O."/>
            <person name="Detter J.C."/>
            <person name="Han C."/>
            <person name="Tapia R."/>
            <person name="Land M."/>
            <person name="Hauser L."/>
            <person name="Kyrpides N."/>
            <person name="Mikhailova N."/>
            <person name="Hazen T.C."/>
            <person name="Woyke T."/>
        </authorList>
    </citation>
    <scope>NUCLEOTIDE SEQUENCE [LARGE SCALE GENOMIC DNA]</scope>
    <source>
        <strain evidence="2 3">JR</strain>
    </source>
</reference>
<proteinExistence type="predicted"/>
<evidence type="ECO:0000313" key="2">
    <source>
        <dbReference type="EMBL" id="ADG81713.1"/>
    </source>
</evidence>
<dbReference type="KEGG" id="tjr:TherJR_0846"/>
<feature type="transmembrane region" description="Helical" evidence="1">
    <location>
        <begin position="21"/>
        <end position="42"/>
    </location>
</feature>
<dbReference type="Proteomes" id="UP000002377">
    <property type="component" value="Chromosome"/>
</dbReference>
<keyword evidence="3" id="KW-1185">Reference proteome</keyword>
<name>D5XD65_THEPJ</name>
<organism evidence="2 3">
    <name type="scientific">Thermincola potens (strain JR)</name>
    <dbReference type="NCBI Taxonomy" id="635013"/>
    <lineage>
        <taxon>Bacteria</taxon>
        <taxon>Bacillati</taxon>
        <taxon>Bacillota</taxon>
        <taxon>Clostridia</taxon>
        <taxon>Eubacteriales</taxon>
        <taxon>Thermincolaceae</taxon>
        <taxon>Thermincola</taxon>
    </lineage>
</organism>
<sequence>MVNSQNSNSANNKLRSIVSRVLSVGYYVSIIITLAGLILHLAGAGSWAVTVIKAGLFILLATPLLRVVTAVLVFYFIEQDKKYALISLAVLLILTVSIFIGREF</sequence>
<dbReference type="AlphaFoldDB" id="D5XD65"/>
<evidence type="ECO:0000256" key="1">
    <source>
        <dbReference type="SAM" id="Phobius"/>
    </source>
</evidence>
<accession>D5XD65</accession>
<dbReference type="Pfam" id="PF07843">
    <property type="entry name" value="DUF1634"/>
    <property type="match status" value="1"/>
</dbReference>
<dbReference type="EMBL" id="CP002028">
    <property type="protein sequence ID" value="ADG81713.1"/>
    <property type="molecule type" value="Genomic_DNA"/>
</dbReference>
<keyword evidence="1" id="KW-1133">Transmembrane helix</keyword>
<feature type="transmembrane region" description="Helical" evidence="1">
    <location>
        <begin position="83"/>
        <end position="101"/>
    </location>
</feature>
<gene>
    <name evidence="2" type="ordered locus">TherJR_0846</name>
</gene>
<evidence type="ECO:0000313" key="3">
    <source>
        <dbReference type="Proteomes" id="UP000002377"/>
    </source>
</evidence>
<dbReference type="RefSeq" id="WP_013119734.1">
    <property type="nucleotide sequence ID" value="NC_014152.1"/>
</dbReference>
<dbReference type="InterPro" id="IPR012861">
    <property type="entry name" value="DUF1634"/>
</dbReference>
<dbReference type="STRING" id="635013.TherJR_0846"/>